<keyword evidence="3" id="KW-1185">Reference proteome</keyword>
<sequence>MIFNYICSLSRKRLCLVINIFNLSLNILQVMKKYLFITLAMLAALCGSAQHYGHRQGVQRYRSAGNYRSLDARGFSLMPRLGVGGSTFWGDDAEGCNMRASLTAGLDVNYRLNRLISFTSGVGFAMRGADIDDRADGYLRINHIDIPMLINFHVGRGWSFYTGVQPSFKVWSKYRAGGVEYDGDDLCSYDVSIPIGVNYTLPSGINFGVRATLGGVSIVDDDDVIYDYAPARGAAPRKDRYYYGGYYDYEDCEIYNFDISFSIGYKFHL</sequence>
<accession>A0A6L5XFT4</accession>
<comment type="caution">
    <text evidence="2">The sequence shown here is derived from an EMBL/GenBank/DDBJ whole genome shotgun (WGS) entry which is preliminary data.</text>
</comment>
<proteinExistence type="predicted"/>
<gene>
    <name evidence="2" type="ORF">FYJ29_11465</name>
</gene>
<dbReference type="AlphaFoldDB" id="A0A6L5XFT4"/>
<protein>
    <submittedName>
        <fullName evidence="2">PorT family protein</fullName>
    </submittedName>
</protein>
<dbReference type="EMBL" id="VULT01000020">
    <property type="protein sequence ID" value="MSS18372.1"/>
    <property type="molecule type" value="Genomic_DNA"/>
</dbReference>
<evidence type="ECO:0000313" key="3">
    <source>
        <dbReference type="Proteomes" id="UP000483362"/>
    </source>
</evidence>
<feature type="domain" description="Outer membrane protein beta-barrel" evidence="1">
    <location>
        <begin position="73"/>
        <end position="213"/>
    </location>
</feature>
<dbReference type="Proteomes" id="UP000483362">
    <property type="component" value="Unassembled WGS sequence"/>
</dbReference>
<evidence type="ECO:0000259" key="1">
    <source>
        <dbReference type="Pfam" id="PF13568"/>
    </source>
</evidence>
<organism evidence="2 3">
    <name type="scientific">Sodaliphilus pleomorphus</name>
    <dbReference type="NCBI Taxonomy" id="2606626"/>
    <lineage>
        <taxon>Bacteria</taxon>
        <taxon>Pseudomonadati</taxon>
        <taxon>Bacteroidota</taxon>
        <taxon>Bacteroidia</taxon>
        <taxon>Bacteroidales</taxon>
        <taxon>Muribaculaceae</taxon>
        <taxon>Sodaliphilus</taxon>
    </lineage>
</organism>
<evidence type="ECO:0000313" key="2">
    <source>
        <dbReference type="EMBL" id="MSS18372.1"/>
    </source>
</evidence>
<dbReference type="Pfam" id="PF13568">
    <property type="entry name" value="OMP_b-brl_2"/>
    <property type="match status" value="1"/>
</dbReference>
<name>A0A6L5XFT4_9BACT</name>
<dbReference type="InterPro" id="IPR025665">
    <property type="entry name" value="Beta-barrel_OMP_2"/>
</dbReference>
<reference evidence="2 3" key="1">
    <citation type="submission" date="2019-08" db="EMBL/GenBank/DDBJ databases">
        <title>In-depth cultivation of the pig gut microbiome towards novel bacterial diversity and tailored functional studies.</title>
        <authorList>
            <person name="Wylensek D."/>
            <person name="Hitch T.C.A."/>
            <person name="Clavel T."/>
        </authorList>
    </citation>
    <scope>NUCLEOTIDE SEQUENCE [LARGE SCALE GENOMIC DNA]</scope>
    <source>
        <strain evidence="2 3">Oil-RF-744-WCA-WT-10</strain>
    </source>
</reference>